<dbReference type="RefSeq" id="WP_281243885.1">
    <property type="nucleotide sequence ID" value="NZ_FOXL01000004.1"/>
</dbReference>
<dbReference type="InterPro" id="IPR050643">
    <property type="entry name" value="Periplasmic_pilus_chap"/>
</dbReference>
<dbReference type="AlphaFoldDB" id="A0A1H6UCS8"/>
<feature type="chain" id="PRO_5011542113" evidence="1">
    <location>
        <begin position="26"/>
        <end position="240"/>
    </location>
</feature>
<evidence type="ECO:0000313" key="3">
    <source>
        <dbReference type="EMBL" id="SEI88444.1"/>
    </source>
</evidence>
<dbReference type="InterPro" id="IPR013783">
    <property type="entry name" value="Ig-like_fold"/>
</dbReference>
<organism evidence="3 4">
    <name type="scientific">Frateuria terrea</name>
    <dbReference type="NCBI Taxonomy" id="529704"/>
    <lineage>
        <taxon>Bacteria</taxon>
        <taxon>Pseudomonadati</taxon>
        <taxon>Pseudomonadota</taxon>
        <taxon>Gammaproteobacteria</taxon>
        <taxon>Lysobacterales</taxon>
        <taxon>Rhodanobacteraceae</taxon>
        <taxon>Frateuria</taxon>
    </lineage>
</organism>
<dbReference type="PANTHER" id="PTHR30251">
    <property type="entry name" value="PILUS ASSEMBLY CHAPERONE"/>
    <property type="match status" value="1"/>
</dbReference>
<keyword evidence="4" id="KW-1185">Reference proteome</keyword>
<evidence type="ECO:0000256" key="1">
    <source>
        <dbReference type="SAM" id="SignalP"/>
    </source>
</evidence>
<dbReference type="GO" id="GO:0030288">
    <property type="term" value="C:outer membrane-bounded periplasmic space"/>
    <property type="evidence" value="ECO:0007669"/>
    <property type="project" value="InterPro"/>
</dbReference>
<name>A0A1H6UCS8_9GAMM</name>
<protein>
    <submittedName>
        <fullName evidence="3">Fimbrial chaperone protein</fullName>
    </submittedName>
</protein>
<proteinExistence type="predicted"/>
<dbReference type="Pfam" id="PF00345">
    <property type="entry name" value="PapD_N"/>
    <property type="match status" value="1"/>
</dbReference>
<dbReference type="Gene3D" id="2.60.40.10">
    <property type="entry name" value="Immunoglobulins"/>
    <property type="match status" value="1"/>
</dbReference>
<keyword evidence="1" id="KW-0732">Signal</keyword>
<dbReference type="InterPro" id="IPR016147">
    <property type="entry name" value="Pili_assmbl_chaperone_N"/>
</dbReference>
<reference evidence="3 4" key="1">
    <citation type="submission" date="2016-10" db="EMBL/GenBank/DDBJ databases">
        <authorList>
            <person name="de Groot N.N."/>
        </authorList>
    </citation>
    <scope>NUCLEOTIDE SEQUENCE [LARGE SCALE GENOMIC DNA]</scope>
    <source>
        <strain evidence="3 4">DSM 26515</strain>
    </source>
</reference>
<dbReference type="PANTHER" id="PTHR30251:SF4">
    <property type="entry name" value="SLR1668 PROTEIN"/>
    <property type="match status" value="1"/>
</dbReference>
<feature type="signal peptide" evidence="1">
    <location>
        <begin position="1"/>
        <end position="25"/>
    </location>
</feature>
<dbReference type="Proteomes" id="UP000199420">
    <property type="component" value="Unassembled WGS sequence"/>
</dbReference>
<dbReference type="SUPFAM" id="SSF49354">
    <property type="entry name" value="PapD-like"/>
    <property type="match status" value="1"/>
</dbReference>
<dbReference type="GO" id="GO:0071555">
    <property type="term" value="P:cell wall organization"/>
    <property type="evidence" value="ECO:0007669"/>
    <property type="project" value="InterPro"/>
</dbReference>
<feature type="domain" description="Pili assembly chaperone N-terminal" evidence="2">
    <location>
        <begin position="27"/>
        <end position="146"/>
    </location>
</feature>
<dbReference type="STRING" id="529704.SAMN02927913_1799"/>
<evidence type="ECO:0000313" key="4">
    <source>
        <dbReference type="Proteomes" id="UP000199420"/>
    </source>
</evidence>
<dbReference type="InterPro" id="IPR008962">
    <property type="entry name" value="PapD-like_sf"/>
</dbReference>
<accession>A0A1H6UCS8</accession>
<sequence>MKRSLVRQAACGLAFLFLAVGHAWAGFQVGPVSATLSADQRVAALTVRNTGAAAATIQLQVMVWSQSGGKDVFAPAEDILATPPIFSVPAGGSQVIRVGSRRAPDAQQERTYRLFLREVPPAPRPGFQGLHVVLQISLPVFVQPSAAIAANLHWRATRIDAGHLKITADNSGTKHAHLSHLVLSGEGGKRLPMSDKAVYILAGSNHEWVVDTAVAEGDHLELAMDSDNQALQTDVAVSGP</sequence>
<dbReference type="EMBL" id="FNYC01000003">
    <property type="protein sequence ID" value="SEI88444.1"/>
    <property type="molecule type" value="Genomic_DNA"/>
</dbReference>
<gene>
    <name evidence="3" type="ORF">SAMN04487997_1925</name>
</gene>
<evidence type="ECO:0000259" key="2">
    <source>
        <dbReference type="Pfam" id="PF00345"/>
    </source>
</evidence>